<dbReference type="RefSeq" id="WP_344106024.1">
    <property type="nucleotide sequence ID" value="NZ_BAAANL010000009.1"/>
</dbReference>
<dbReference type="Gene3D" id="2.60.40.1500">
    <property type="entry name" value="Glycosyl hydrolase domain, family 39"/>
    <property type="match status" value="1"/>
</dbReference>
<evidence type="ECO:0000256" key="1">
    <source>
        <dbReference type="ARBA" id="ARBA00008875"/>
    </source>
</evidence>
<dbReference type="Gene3D" id="3.20.20.80">
    <property type="entry name" value="Glycosidases"/>
    <property type="match status" value="1"/>
</dbReference>
<dbReference type="PANTHER" id="PTHR12631">
    <property type="entry name" value="ALPHA-L-IDURONIDASE"/>
    <property type="match status" value="1"/>
</dbReference>
<organism evidence="6 7">
    <name type="scientific">Myceligenerans crystallogenes</name>
    <dbReference type="NCBI Taxonomy" id="316335"/>
    <lineage>
        <taxon>Bacteria</taxon>
        <taxon>Bacillati</taxon>
        <taxon>Actinomycetota</taxon>
        <taxon>Actinomycetes</taxon>
        <taxon>Micrococcales</taxon>
        <taxon>Promicromonosporaceae</taxon>
        <taxon>Myceligenerans</taxon>
    </lineage>
</organism>
<dbReference type="Pfam" id="PF01229">
    <property type="entry name" value="Glyco_hydro_39"/>
    <property type="match status" value="2"/>
</dbReference>
<dbReference type="PROSITE" id="PS01027">
    <property type="entry name" value="GLYCOSYL_HYDROL_F39"/>
    <property type="match status" value="1"/>
</dbReference>
<dbReference type="InterPro" id="IPR051923">
    <property type="entry name" value="Glycosyl_Hydrolase_39"/>
</dbReference>
<dbReference type="InterPro" id="IPR000514">
    <property type="entry name" value="Glyco_hydro_39"/>
</dbReference>
<dbReference type="PRINTS" id="PR00745">
    <property type="entry name" value="GLHYDRLASE39"/>
</dbReference>
<dbReference type="InterPro" id="IPR049165">
    <property type="entry name" value="GH39_as"/>
</dbReference>
<evidence type="ECO:0000259" key="5">
    <source>
        <dbReference type="Pfam" id="PF01229"/>
    </source>
</evidence>
<evidence type="ECO:0000313" key="6">
    <source>
        <dbReference type="EMBL" id="GAA1874560.1"/>
    </source>
</evidence>
<dbReference type="PANTHER" id="PTHR12631:SF10">
    <property type="entry name" value="BETA-XYLOSIDASE-LIKE PROTEIN-RELATED"/>
    <property type="match status" value="1"/>
</dbReference>
<comment type="caution">
    <text evidence="6">The sequence shown here is derived from an EMBL/GenBank/DDBJ whole genome shotgun (WGS) entry which is preliminary data.</text>
</comment>
<evidence type="ECO:0000256" key="2">
    <source>
        <dbReference type="ARBA" id="ARBA00022801"/>
    </source>
</evidence>
<reference evidence="7" key="1">
    <citation type="journal article" date="2019" name="Int. J. Syst. Evol. Microbiol.">
        <title>The Global Catalogue of Microorganisms (GCM) 10K type strain sequencing project: providing services to taxonomists for standard genome sequencing and annotation.</title>
        <authorList>
            <consortium name="The Broad Institute Genomics Platform"/>
            <consortium name="The Broad Institute Genome Sequencing Center for Infectious Disease"/>
            <person name="Wu L."/>
            <person name="Ma J."/>
        </authorList>
    </citation>
    <scope>NUCLEOTIDE SEQUENCE [LARGE SCALE GENOMIC DNA]</scope>
    <source>
        <strain evidence="7">JCM 14326</strain>
    </source>
</reference>
<dbReference type="Proteomes" id="UP001501094">
    <property type="component" value="Unassembled WGS sequence"/>
</dbReference>
<dbReference type="EMBL" id="BAAANL010000009">
    <property type="protein sequence ID" value="GAA1874560.1"/>
    <property type="molecule type" value="Genomic_DNA"/>
</dbReference>
<accession>A0ABP4ZZN7</accession>
<keyword evidence="2" id="KW-0378">Hydrolase</keyword>
<dbReference type="SUPFAM" id="SSF51011">
    <property type="entry name" value="Glycosyl hydrolase domain"/>
    <property type="match status" value="1"/>
</dbReference>
<dbReference type="InterPro" id="IPR017853">
    <property type="entry name" value="GH"/>
</dbReference>
<feature type="domain" description="Glycosyl hydrolases family 39 N-terminal catalytic" evidence="5">
    <location>
        <begin position="260"/>
        <end position="532"/>
    </location>
</feature>
<evidence type="ECO:0000313" key="7">
    <source>
        <dbReference type="Proteomes" id="UP001501094"/>
    </source>
</evidence>
<feature type="region of interest" description="Disordered" evidence="4">
    <location>
        <begin position="1"/>
        <end position="24"/>
    </location>
</feature>
<evidence type="ECO:0000256" key="3">
    <source>
        <dbReference type="ARBA" id="ARBA00023295"/>
    </source>
</evidence>
<keyword evidence="3" id="KW-0326">Glycosidase</keyword>
<evidence type="ECO:0000256" key="4">
    <source>
        <dbReference type="SAM" id="MobiDB-lite"/>
    </source>
</evidence>
<feature type="domain" description="Glycosyl hydrolases family 39 N-terminal catalytic" evidence="5">
    <location>
        <begin position="28"/>
        <end position="226"/>
    </location>
</feature>
<sequence length="560" mass="61236">MPPQPTPPAAPRAASPGLRVDGQPPADAELRHVWNECLGAGRAAEALRADWQAHFREAVEVLGARSVRFHGLFHDDMFVYRADDGGGGGFAPTTPLAEPILTFSYVDKVFDAILATGARPFVELGFMPRALATQTETVFWWKAHCSPPKDMAQWVRLVTATVEHWVERYGIEEVRRWRFEVWNEPNLVPHFWTGTRTQYFELYEATVRAVKAVDAGLLVGGPSTSVFVPDDRYAGETEDRAAEAATAQAPDPDALPWKPVWIHELIEWCAARDLPLDFLSTHLYPTDYAFDSAGRGTPIQRHVDATADDLAVMREIIAASPFPDAELHITEWSSSPSSRDRMHDTVFAATYIARAFLRGAALADSISYWTFTDVFEEGGAGTGPFHGGFGLVNEQGIHKPTFHAMAFLARLGDRVVASAPHGVITRSGADGTLSALFVNYPEDMGTTAIGSRDTYAATRELAAKGPARRVRHTIEGLTPGTTFTLERLDWEHGNVAEAWHALGEPLNLTPARTEHLRAVADALHRETLVVPDSGVLDLDLDLPPWAVASLVEQPGAGATA</sequence>
<protein>
    <submittedName>
        <fullName evidence="6">Cellulase family glycosylhydrolase</fullName>
    </submittedName>
</protein>
<keyword evidence="7" id="KW-1185">Reference proteome</keyword>
<dbReference type="InterPro" id="IPR049166">
    <property type="entry name" value="GH39_cat"/>
</dbReference>
<name>A0ABP4ZZN7_9MICO</name>
<gene>
    <name evidence="6" type="ORF">GCM10009751_37730</name>
</gene>
<proteinExistence type="inferred from homology"/>
<feature type="compositionally biased region" description="Pro residues" evidence="4">
    <location>
        <begin position="1"/>
        <end position="10"/>
    </location>
</feature>
<dbReference type="SUPFAM" id="SSF51445">
    <property type="entry name" value="(Trans)glycosidases"/>
    <property type="match status" value="1"/>
</dbReference>
<comment type="similarity">
    <text evidence="1">Belongs to the glycosyl hydrolase 39 family.</text>
</comment>